<organism evidence="1 2">
    <name type="scientific">Phytoactinopolyspora mesophila</name>
    <dbReference type="NCBI Taxonomy" id="2650750"/>
    <lineage>
        <taxon>Bacteria</taxon>
        <taxon>Bacillati</taxon>
        <taxon>Actinomycetota</taxon>
        <taxon>Actinomycetes</taxon>
        <taxon>Jiangellales</taxon>
        <taxon>Jiangellaceae</taxon>
        <taxon>Phytoactinopolyspora</taxon>
    </lineage>
</organism>
<keyword evidence="2" id="KW-1185">Reference proteome</keyword>
<proteinExistence type="predicted"/>
<dbReference type="InterPro" id="IPR014942">
    <property type="entry name" value="AbiEii"/>
</dbReference>
<evidence type="ECO:0000313" key="1">
    <source>
        <dbReference type="EMBL" id="NDL60599.1"/>
    </source>
</evidence>
<dbReference type="Proteomes" id="UP000460435">
    <property type="component" value="Unassembled WGS sequence"/>
</dbReference>
<protein>
    <submittedName>
        <fullName evidence="1">Nucleotidyl transferase AbiEii/AbiGii toxin family protein</fullName>
    </submittedName>
</protein>
<name>A0A7K3MBA7_9ACTN</name>
<dbReference type="EMBL" id="WLZY01000013">
    <property type="protein sequence ID" value="NDL60599.1"/>
    <property type="molecule type" value="Genomic_DNA"/>
</dbReference>
<dbReference type="Gene3D" id="3.30.460.40">
    <property type="match status" value="1"/>
</dbReference>
<sequence length="296" mass="32275">MRYGTAPAFRRALEDRLKARAGGDGARIARDRKRVVFDRFLARLVDVAPGEWVLKGGFALDLRLEDRARSTKDIDLAWQTGADELLDTLIDVATHDLGDFFTFAVERTQEPPERFGGAYRFRAAANLAGRTFETFVLDVGDAREAVGVEVLTTPDLLGFAGIEPVAVPTIPIAVQVAEKLHAYTRVYEGGRVSSRAKDLVDLALIAQLFALDAGQSVRAIEDVFATRATHQPPRTVPAPPAQWRAPFGQLAQAVGLDHNIEAGHSVVAAMLDPVLNEQIRIGTWSPDAQQWVIAAS</sequence>
<gene>
    <name evidence="1" type="ORF">F7O44_26310</name>
</gene>
<dbReference type="GO" id="GO:0016740">
    <property type="term" value="F:transferase activity"/>
    <property type="evidence" value="ECO:0007669"/>
    <property type="project" value="UniProtKB-KW"/>
</dbReference>
<dbReference type="RefSeq" id="WP_162453316.1">
    <property type="nucleotide sequence ID" value="NZ_WLZY01000013.1"/>
</dbReference>
<keyword evidence="1" id="KW-0808">Transferase</keyword>
<comment type="caution">
    <text evidence="1">The sequence shown here is derived from an EMBL/GenBank/DDBJ whole genome shotgun (WGS) entry which is preliminary data.</text>
</comment>
<dbReference type="Pfam" id="PF08843">
    <property type="entry name" value="AbiEii"/>
    <property type="match status" value="1"/>
</dbReference>
<reference evidence="1 2" key="1">
    <citation type="submission" date="2019-11" db="EMBL/GenBank/DDBJ databases">
        <authorList>
            <person name="Li X.-J."/>
            <person name="Feng X.-M."/>
        </authorList>
    </citation>
    <scope>NUCLEOTIDE SEQUENCE [LARGE SCALE GENOMIC DNA]</scope>
    <source>
        <strain evidence="1 2">XMNu-373</strain>
    </source>
</reference>
<accession>A0A7K3MBA7</accession>
<evidence type="ECO:0000313" key="2">
    <source>
        <dbReference type="Proteomes" id="UP000460435"/>
    </source>
</evidence>
<dbReference type="AlphaFoldDB" id="A0A7K3MBA7"/>